<protein>
    <recommendedName>
        <fullName evidence="2">DUF2231 domain-containing protein</fullName>
    </recommendedName>
</protein>
<dbReference type="Pfam" id="PF09990">
    <property type="entry name" value="DUF2231"/>
    <property type="match status" value="1"/>
</dbReference>
<dbReference type="EMBL" id="NOWT01000001">
    <property type="protein sequence ID" value="OYD86096.1"/>
    <property type="molecule type" value="Genomic_DNA"/>
</dbReference>
<comment type="caution">
    <text evidence="3">The sequence shown here is derived from an EMBL/GenBank/DDBJ whole genome shotgun (WGS) entry which is preliminary data.</text>
</comment>
<evidence type="ECO:0000259" key="2">
    <source>
        <dbReference type="Pfam" id="PF09990"/>
    </source>
</evidence>
<dbReference type="InterPro" id="IPR016923">
    <property type="entry name" value="UCP029509"/>
</dbReference>
<reference evidence="3 4" key="1">
    <citation type="submission" date="2017-07" db="EMBL/GenBank/DDBJ databases">
        <title>Whole genome sequence of Azospirillum brasilense 2A1, a potential biofertilizer strain.</title>
        <authorList>
            <person name="Fontana C.A."/>
            <person name="Toffoli L.M."/>
            <person name="Salazar S.M."/>
            <person name="Puglisi E."/>
            <person name="Pedraza R."/>
            <person name="Bassi D."/>
            <person name="Cocconcelli P.S."/>
        </authorList>
    </citation>
    <scope>NUCLEOTIDE SEQUENCE [LARGE SCALE GENOMIC DNA]</scope>
    <source>
        <strain evidence="3 4">2A1</strain>
    </source>
</reference>
<feature type="transmembrane region" description="Helical" evidence="1">
    <location>
        <begin position="115"/>
        <end position="134"/>
    </location>
</feature>
<dbReference type="Proteomes" id="UP000215367">
    <property type="component" value="Unassembled WGS sequence"/>
</dbReference>
<gene>
    <name evidence="3" type="ORF">CHT98_00550</name>
</gene>
<feature type="transmembrane region" description="Helical" evidence="1">
    <location>
        <begin position="83"/>
        <end position="103"/>
    </location>
</feature>
<dbReference type="AlphaFoldDB" id="A0A235HK10"/>
<dbReference type="InterPro" id="IPR019251">
    <property type="entry name" value="DUF2231_TM"/>
</dbReference>
<sequence>MVAIVDHGRPARAIHPLHAVLLAASLPLFLGGLLCDMAYSRSFEIQWSNFAAWLIAGGMVFAAFSLLWAFIDLFRAGRRRGRGLVYFVLLLITFALGLVNAFVHARDAWGIMPDGLILSAAVAVTAALATWFGFSSLRIGARMGETR</sequence>
<feature type="transmembrane region" description="Helical" evidence="1">
    <location>
        <begin position="51"/>
        <end position="71"/>
    </location>
</feature>
<keyword evidence="1" id="KW-0472">Membrane</keyword>
<dbReference type="PIRSF" id="PIRSF029509">
    <property type="entry name" value="UCP029509"/>
    <property type="match status" value="1"/>
</dbReference>
<organism evidence="3 4">
    <name type="scientific">Azospirillum brasilense</name>
    <dbReference type="NCBI Taxonomy" id="192"/>
    <lineage>
        <taxon>Bacteria</taxon>
        <taxon>Pseudomonadati</taxon>
        <taxon>Pseudomonadota</taxon>
        <taxon>Alphaproteobacteria</taxon>
        <taxon>Rhodospirillales</taxon>
        <taxon>Azospirillaceae</taxon>
        <taxon>Azospirillum</taxon>
    </lineage>
</organism>
<keyword evidence="1" id="KW-0812">Transmembrane</keyword>
<keyword evidence="1" id="KW-1133">Transmembrane helix</keyword>
<evidence type="ECO:0000313" key="3">
    <source>
        <dbReference type="EMBL" id="OYD86096.1"/>
    </source>
</evidence>
<evidence type="ECO:0000256" key="1">
    <source>
        <dbReference type="SAM" id="Phobius"/>
    </source>
</evidence>
<evidence type="ECO:0000313" key="4">
    <source>
        <dbReference type="Proteomes" id="UP000215367"/>
    </source>
</evidence>
<name>A0A235HK10_AZOBR</name>
<proteinExistence type="predicted"/>
<dbReference type="RefSeq" id="WP_094301365.1">
    <property type="nucleotide sequence ID" value="NZ_NOWT01000001.1"/>
</dbReference>
<feature type="transmembrane region" description="Helical" evidence="1">
    <location>
        <begin position="19"/>
        <end position="39"/>
    </location>
</feature>
<feature type="domain" description="DUF2231" evidence="2">
    <location>
        <begin position="15"/>
        <end position="133"/>
    </location>
</feature>
<accession>A0A235HK10</accession>